<dbReference type="Proteomes" id="UP000789366">
    <property type="component" value="Unassembled WGS sequence"/>
</dbReference>
<evidence type="ECO:0000313" key="2">
    <source>
        <dbReference type="Proteomes" id="UP000789366"/>
    </source>
</evidence>
<evidence type="ECO:0000313" key="1">
    <source>
        <dbReference type="EMBL" id="CAG8657543.1"/>
    </source>
</evidence>
<sequence length="52" mass="5965">MHTIIQEEEAVLKKELEWLLNSQLPDALYNLKKALKVIIAILYPCLKSALKS</sequence>
<name>A0ACA9NIC2_9GLOM</name>
<accession>A0ACA9NIC2</accession>
<proteinExistence type="predicted"/>
<organism evidence="1 2">
    <name type="scientific">Cetraspora pellucida</name>
    <dbReference type="NCBI Taxonomy" id="1433469"/>
    <lineage>
        <taxon>Eukaryota</taxon>
        <taxon>Fungi</taxon>
        <taxon>Fungi incertae sedis</taxon>
        <taxon>Mucoromycota</taxon>
        <taxon>Glomeromycotina</taxon>
        <taxon>Glomeromycetes</taxon>
        <taxon>Diversisporales</taxon>
        <taxon>Gigasporaceae</taxon>
        <taxon>Cetraspora</taxon>
    </lineage>
</organism>
<keyword evidence="2" id="KW-1185">Reference proteome</keyword>
<feature type="non-terminal residue" evidence="1">
    <location>
        <position position="52"/>
    </location>
</feature>
<dbReference type="EMBL" id="CAJVPW010014919">
    <property type="protein sequence ID" value="CAG8657543.1"/>
    <property type="molecule type" value="Genomic_DNA"/>
</dbReference>
<reference evidence="1" key="1">
    <citation type="submission" date="2021-06" db="EMBL/GenBank/DDBJ databases">
        <authorList>
            <person name="Kallberg Y."/>
            <person name="Tangrot J."/>
            <person name="Rosling A."/>
        </authorList>
    </citation>
    <scope>NUCLEOTIDE SEQUENCE</scope>
    <source>
        <strain evidence="1">28 12/20/2015</strain>
    </source>
</reference>
<comment type="caution">
    <text evidence="1">The sequence shown here is derived from an EMBL/GenBank/DDBJ whole genome shotgun (WGS) entry which is preliminary data.</text>
</comment>
<protein>
    <submittedName>
        <fullName evidence="1">12795_t:CDS:1</fullName>
    </submittedName>
</protein>
<gene>
    <name evidence="1" type="ORF">SPELUC_LOCUS9144</name>
</gene>